<evidence type="ECO:0000256" key="1">
    <source>
        <dbReference type="ARBA" id="ARBA00001946"/>
    </source>
</evidence>
<feature type="region of interest" description="Disordered" evidence="13">
    <location>
        <begin position="1"/>
        <end position="20"/>
    </location>
</feature>
<keyword evidence="5" id="KW-0479">Metal-binding</keyword>
<dbReference type="CDD" id="cd03425">
    <property type="entry name" value="NUDIX_MutT_NudA_like"/>
    <property type="match status" value="1"/>
</dbReference>
<keyword evidence="8" id="KW-0460">Magnesium</keyword>
<proteinExistence type="inferred from homology"/>
<dbReference type="InterPro" id="IPR020476">
    <property type="entry name" value="Nudix_hydrolase"/>
</dbReference>
<protein>
    <recommendedName>
        <fullName evidence="11">8-oxo-dGTP diphosphatase</fullName>
        <ecNumber evidence="11">3.6.1.55</ecNumber>
    </recommendedName>
</protein>
<dbReference type="PANTHER" id="PTHR47707:SF1">
    <property type="entry name" value="NUDIX HYDROLASE FAMILY PROTEIN"/>
    <property type="match status" value="1"/>
</dbReference>
<dbReference type="InterPro" id="IPR047127">
    <property type="entry name" value="MutT-like"/>
</dbReference>
<accession>A0ABY5YU35</accession>
<evidence type="ECO:0000313" key="15">
    <source>
        <dbReference type="EMBL" id="UWX98168.1"/>
    </source>
</evidence>
<keyword evidence="16" id="KW-1185">Reference proteome</keyword>
<evidence type="ECO:0000256" key="12">
    <source>
        <dbReference type="RuleBase" id="RU003476"/>
    </source>
</evidence>
<keyword evidence="7 12" id="KW-0378">Hydrolase</keyword>
<evidence type="ECO:0000256" key="6">
    <source>
        <dbReference type="ARBA" id="ARBA00022763"/>
    </source>
</evidence>
<dbReference type="PANTHER" id="PTHR47707">
    <property type="entry name" value="8-OXO-DGTP DIPHOSPHATASE"/>
    <property type="match status" value="1"/>
</dbReference>
<name>A0ABY5YU35_9MICC</name>
<organism evidence="15 16">
    <name type="scientific">Arthrobacter zhaoxinii</name>
    <dbReference type="NCBI Taxonomy" id="2964616"/>
    <lineage>
        <taxon>Bacteria</taxon>
        <taxon>Bacillati</taxon>
        <taxon>Actinomycetota</taxon>
        <taxon>Actinomycetes</taxon>
        <taxon>Micrococcales</taxon>
        <taxon>Micrococcaceae</taxon>
        <taxon>Arthrobacter</taxon>
    </lineage>
</organism>
<evidence type="ECO:0000256" key="10">
    <source>
        <dbReference type="ARBA" id="ARBA00035861"/>
    </source>
</evidence>
<evidence type="ECO:0000256" key="7">
    <source>
        <dbReference type="ARBA" id="ARBA00022801"/>
    </source>
</evidence>
<keyword evidence="9" id="KW-0234">DNA repair</keyword>
<evidence type="ECO:0000256" key="13">
    <source>
        <dbReference type="SAM" id="MobiDB-lite"/>
    </source>
</evidence>
<evidence type="ECO:0000256" key="8">
    <source>
        <dbReference type="ARBA" id="ARBA00022842"/>
    </source>
</evidence>
<dbReference type="Gene3D" id="3.90.79.10">
    <property type="entry name" value="Nucleoside Triphosphate Pyrophosphohydrolase"/>
    <property type="match status" value="1"/>
</dbReference>
<dbReference type="PRINTS" id="PR00502">
    <property type="entry name" value="NUDIXFAMILY"/>
</dbReference>
<dbReference type="InterPro" id="IPR000086">
    <property type="entry name" value="NUDIX_hydrolase_dom"/>
</dbReference>
<evidence type="ECO:0000313" key="16">
    <source>
        <dbReference type="Proteomes" id="UP001059859"/>
    </source>
</evidence>
<comment type="catalytic activity">
    <reaction evidence="10">
        <text>8-oxo-dGTP + H2O = 8-oxo-dGMP + diphosphate + H(+)</text>
        <dbReference type="Rhea" id="RHEA:31575"/>
        <dbReference type="ChEBI" id="CHEBI:15377"/>
        <dbReference type="ChEBI" id="CHEBI:15378"/>
        <dbReference type="ChEBI" id="CHEBI:33019"/>
        <dbReference type="ChEBI" id="CHEBI:63224"/>
        <dbReference type="ChEBI" id="CHEBI:77896"/>
        <dbReference type="EC" id="3.6.1.55"/>
    </reaction>
</comment>
<sequence length="159" mass="16911">MHSQENSSQAGTAAPRSSPGVQVVGAAILDSLARPSKLLAARRSAPEALAGLWEFPGGKVKPGEGCTKALHRELAEELGIRVELGAEVPGPSEQGWPLNRTAAMRVWLAEVTDGTPEPLEDHDELRWVDLTENALMELPWIPADLPIVTALQQTVAAGL</sequence>
<dbReference type="EC" id="3.6.1.55" evidence="11"/>
<evidence type="ECO:0000256" key="4">
    <source>
        <dbReference type="ARBA" id="ARBA00022705"/>
    </source>
</evidence>
<feature type="compositionally biased region" description="Polar residues" evidence="13">
    <location>
        <begin position="1"/>
        <end position="11"/>
    </location>
</feature>
<keyword evidence="6" id="KW-0227">DNA damage</keyword>
<dbReference type="EMBL" id="CP104275">
    <property type="protein sequence ID" value="UWX98168.1"/>
    <property type="molecule type" value="Genomic_DNA"/>
</dbReference>
<keyword evidence="3" id="KW-0515">Mutator protein</keyword>
<dbReference type="PROSITE" id="PS51462">
    <property type="entry name" value="NUDIX"/>
    <property type="match status" value="1"/>
</dbReference>
<comment type="cofactor">
    <cofactor evidence="1">
        <name>Mg(2+)</name>
        <dbReference type="ChEBI" id="CHEBI:18420"/>
    </cofactor>
</comment>
<keyword evidence="4" id="KW-0235">DNA replication</keyword>
<comment type="similarity">
    <text evidence="2 12">Belongs to the Nudix hydrolase family.</text>
</comment>
<dbReference type="Proteomes" id="UP001059859">
    <property type="component" value="Chromosome"/>
</dbReference>
<reference evidence="15" key="1">
    <citation type="submission" date="2022-09" db="EMBL/GenBank/DDBJ databases">
        <title>Novel species in genus Arthrobacter.</title>
        <authorList>
            <person name="Liu Y."/>
        </authorList>
    </citation>
    <scope>NUCLEOTIDE SEQUENCE</scope>
    <source>
        <strain evidence="15">Zg-Y815</strain>
    </source>
</reference>
<evidence type="ECO:0000256" key="9">
    <source>
        <dbReference type="ARBA" id="ARBA00023204"/>
    </source>
</evidence>
<evidence type="ECO:0000256" key="3">
    <source>
        <dbReference type="ARBA" id="ARBA00022457"/>
    </source>
</evidence>
<dbReference type="InterPro" id="IPR015797">
    <property type="entry name" value="NUDIX_hydrolase-like_dom_sf"/>
</dbReference>
<evidence type="ECO:0000256" key="5">
    <source>
        <dbReference type="ARBA" id="ARBA00022723"/>
    </source>
</evidence>
<dbReference type="SUPFAM" id="SSF55811">
    <property type="entry name" value="Nudix"/>
    <property type="match status" value="1"/>
</dbReference>
<dbReference type="RefSeq" id="WP_260653297.1">
    <property type="nucleotide sequence ID" value="NZ_CP104275.1"/>
</dbReference>
<gene>
    <name evidence="15" type="ORF">N2K95_05785</name>
</gene>
<evidence type="ECO:0000259" key="14">
    <source>
        <dbReference type="PROSITE" id="PS51462"/>
    </source>
</evidence>
<evidence type="ECO:0000256" key="11">
    <source>
        <dbReference type="ARBA" id="ARBA00038905"/>
    </source>
</evidence>
<evidence type="ECO:0000256" key="2">
    <source>
        <dbReference type="ARBA" id="ARBA00005582"/>
    </source>
</evidence>
<dbReference type="Pfam" id="PF00293">
    <property type="entry name" value="NUDIX"/>
    <property type="match status" value="1"/>
</dbReference>
<dbReference type="InterPro" id="IPR020084">
    <property type="entry name" value="NUDIX_hydrolase_CS"/>
</dbReference>
<dbReference type="PROSITE" id="PS00893">
    <property type="entry name" value="NUDIX_BOX"/>
    <property type="match status" value="1"/>
</dbReference>
<feature type="domain" description="Nudix hydrolase" evidence="14">
    <location>
        <begin position="19"/>
        <end position="150"/>
    </location>
</feature>